<name>A0A074RPD7_9AGAM</name>
<protein>
    <submittedName>
        <fullName evidence="2">HNH endonuclease</fullName>
    </submittedName>
</protein>
<organism evidence="2 3">
    <name type="scientific">Rhizoctonia solani 123E</name>
    <dbReference type="NCBI Taxonomy" id="1423351"/>
    <lineage>
        <taxon>Eukaryota</taxon>
        <taxon>Fungi</taxon>
        <taxon>Dikarya</taxon>
        <taxon>Basidiomycota</taxon>
        <taxon>Agaricomycotina</taxon>
        <taxon>Agaricomycetes</taxon>
        <taxon>Cantharellales</taxon>
        <taxon>Ceratobasidiaceae</taxon>
        <taxon>Rhizoctonia</taxon>
    </lineage>
</organism>
<keyword evidence="2" id="KW-0255">Endonuclease</keyword>
<proteinExistence type="predicted"/>
<dbReference type="Proteomes" id="UP000027456">
    <property type="component" value="Unassembled WGS sequence"/>
</dbReference>
<dbReference type="OrthoDB" id="2104739at2759"/>
<dbReference type="InterPro" id="IPR003615">
    <property type="entry name" value="HNH_nuc"/>
</dbReference>
<accession>A0A074RPD7</accession>
<dbReference type="HOGENOM" id="CLU_049186_1_0_1"/>
<dbReference type="EMBL" id="AZST01000465">
    <property type="protein sequence ID" value="KEP48719.1"/>
    <property type="molecule type" value="Genomic_DNA"/>
</dbReference>
<dbReference type="Pfam" id="PF13391">
    <property type="entry name" value="HNH_2"/>
    <property type="match status" value="1"/>
</dbReference>
<keyword evidence="2" id="KW-0378">Hydrolase</keyword>
<evidence type="ECO:0000259" key="1">
    <source>
        <dbReference type="Pfam" id="PF13391"/>
    </source>
</evidence>
<comment type="caution">
    <text evidence="2">The sequence shown here is derived from an EMBL/GenBank/DDBJ whole genome shotgun (WGS) entry which is preliminary data.</text>
</comment>
<dbReference type="STRING" id="1423351.A0A074RPD7"/>
<keyword evidence="2" id="KW-0540">Nuclease</keyword>
<reference evidence="2 3" key="1">
    <citation type="submission" date="2013-12" db="EMBL/GenBank/DDBJ databases">
        <authorList>
            <person name="Cubeta M."/>
            <person name="Pakala S."/>
            <person name="Fedorova N."/>
            <person name="Thomas E."/>
            <person name="Dean R."/>
            <person name="Jabaji S."/>
            <person name="Neate S."/>
            <person name="Toda T."/>
            <person name="Tavantzis S."/>
            <person name="Vilgalys R."/>
            <person name="Bharathan N."/>
            <person name="Pakala S."/>
            <person name="Losada L.S."/>
            <person name="Zafar N."/>
            <person name="Nierman W."/>
        </authorList>
    </citation>
    <scope>NUCLEOTIDE SEQUENCE [LARGE SCALE GENOMIC DNA]</scope>
    <source>
        <strain evidence="2 3">123E</strain>
    </source>
</reference>
<sequence length="336" mass="37215">MPTPLPPLGNLFEGAQPARTAYLRILPLQDQSPILIRVLGWMLIYAPNEAGRSDVARTINQCQNDADIVEAGKRYLQYFVKYFRGTSNKPTPTPSNHPSRPSMDALRDEILNTIDQAPTSHTDAKNRALVRDNYRCQLTGTIDGRSFMDSPQLQAELDANPGLPVSATQCTHILPQYIGHHIQAQEARRVNSATIWSIVQAFGGIPQGEVNGEGINHLRNIMTLRNDVHFAFDQLWIWLEPVEDEADTYNVGRCRDGFLSNIPATVTFTSDTELPLPDRRYLALHAACAKVVNMSGAAEYINSILRDLEKIDVLSQDGSSAHVLDCLLLGESLAVS</sequence>
<dbReference type="AlphaFoldDB" id="A0A074RPD7"/>
<keyword evidence="3" id="KW-1185">Reference proteome</keyword>
<feature type="domain" description="HNH nuclease" evidence="1">
    <location>
        <begin position="136"/>
        <end position="237"/>
    </location>
</feature>
<dbReference type="GO" id="GO:0004519">
    <property type="term" value="F:endonuclease activity"/>
    <property type="evidence" value="ECO:0007669"/>
    <property type="project" value="UniProtKB-KW"/>
</dbReference>
<evidence type="ECO:0000313" key="2">
    <source>
        <dbReference type="EMBL" id="KEP48719.1"/>
    </source>
</evidence>
<evidence type="ECO:0000313" key="3">
    <source>
        <dbReference type="Proteomes" id="UP000027456"/>
    </source>
</evidence>
<gene>
    <name evidence="2" type="ORF">V565_117190</name>
</gene>